<dbReference type="KEGG" id="awo:Awo_c28810"/>
<organism evidence="3 4">
    <name type="scientific">Acetobacterium woodii (strain ATCC 29683 / DSM 1030 / JCM 2381 / KCTC 1655 / WB1)</name>
    <dbReference type="NCBI Taxonomy" id="931626"/>
    <lineage>
        <taxon>Bacteria</taxon>
        <taxon>Bacillati</taxon>
        <taxon>Bacillota</taxon>
        <taxon>Clostridia</taxon>
        <taxon>Eubacteriales</taxon>
        <taxon>Eubacteriaceae</taxon>
        <taxon>Acetobacterium</taxon>
    </lineage>
</organism>
<dbReference type="RefSeq" id="WP_014357227.1">
    <property type="nucleotide sequence ID" value="NC_016894.1"/>
</dbReference>
<reference evidence="3 4" key="2">
    <citation type="journal article" date="2012" name="PLoS ONE">
        <title>An ancient pathway combining carbon dioxide fixation with the generation and utilization of a sodium ion gradient for ATP synthesis.</title>
        <authorList>
            <person name="Poehlein A."/>
            <person name="Schmidt S."/>
            <person name="Kaster A.K."/>
            <person name="Goenrich M."/>
            <person name="Vollmers J."/>
            <person name="Thurmer A."/>
            <person name="Bertsch J."/>
            <person name="Schuchmann K."/>
            <person name="Voigt B."/>
            <person name="Hecker M."/>
            <person name="Daniel R."/>
            <person name="Thauer R.K."/>
            <person name="Gottschalk G."/>
            <person name="Muller V."/>
        </authorList>
    </citation>
    <scope>NUCLEOTIDE SEQUENCE [LARGE SCALE GENOMIC DNA]</scope>
    <source>
        <strain evidence="4">ATCC 29683 / DSM 1030 / JCM 2381 / KCTC 1655 / WB1</strain>
    </source>
</reference>
<feature type="transmembrane region" description="Helical" evidence="1">
    <location>
        <begin position="120"/>
        <end position="140"/>
    </location>
</feature>
<dbReference type="AlphaFoldDB" id="H6LGW6"/>
<dbReference type="eggNOG" id="COG0671">
    <property type="taxonomic scope" value="Bacteria"/>
</dbReference>
<evidence type="ECO:0000259" key="2">
    <source>
        <dbReference type="SMART" id="SM00014"/>
    </source>
</evidence>
<keyword evidence="1" id="KW-0812">Transmembrane</keyword>
<dbReference type="SUPFAM" id="SSF48317">
    <property type="entry name" value="Acid phosphatase/Vanadium-dependent haloperoxidase"/>
    <property type="match status" value="1"/>
</dbReference>
<dbReference type="InterPro" id="IPR036938">
    <property type="entry name" value="PAP2/HPO_sf"/>
</dbReference>
<feature type="transmembrane region" description="Helical" evidence="1">
    <location>
        <begin position="21"/>
        <end position="43"/>
    </location>
</feature>
<dbReference type="HOGENOM" id="CLU_072573_10_3_9"/>
<feature type="transmembrane region" description="Helical" evidence="1">
    <location>
        <begin position="146"/>
        <end position="164"/>
    </location>
</feature>
<dbReference type="EMBL" id="CP002987">
    <property type="protein sequence ID" value="AFA49630.1"/>
    <property type="molecule type" value="Genomic_DNA"/>
</dbReference>
<reference evidence="4" key="1">
    <citation type="submission" date="2011-07" db="EMBL/GenBank/DDBJ databases">
        <title>Complete genome sequence of Acetobacterium woodii.</title>
        <authorList>
            <person name="Poehlein A."/>
            <person name="Schmidt S."/>
            <person name="Kaster A.-K."/>
            <person name="Goenrich M."/>
            <person name="Vollmers J."/>
            <person name="Thuermer A."/>
            <person name="Gottschalk G."/>
            <person name="Thauer R.K."/>
            <person name="Daniel R."/>
            <person name="Mueller V."/>
        </authorList>
    </citation>
    <scope>NUCLEOTIDE SEQUENCE [LARGE SCALE GENOMIC DNA]</scope>
    <source>
        <strain evidence="4">ATCC 29683 / DSM 1030 / JCM 2381 / KCTC 1655 / WB1</strain>
    </source>
</reference>
<feature type="domain" description="Phosphatidic acid phosphatase type 2/haloperoxidase" evidence="2">
    <location>
        <begin position="51"/>
        <end position="161"/>
    </location>
</feature>
<evidence type="ECO:0000256" key="1">
    <source>
        <dbReference type="SAM" id="Phobius"/>
    </source>
</evidence>
<dbReference type="Gene3D" id="1.20.144.10">
    <property type="entry name" value="Phosphatidic acid phosphatase type 2/haloperoxidase"/>
    <property type="match status" value="2"/>
</dbReference>
<keyword evidence="1" id="KW-1133">Transmembrane helix</keyword>
<accession>H6LGW6</accession>
<dbReference type="STRING" id="931626.Awo_c28810"/>
<keyword evidence="4" id="KW-1185">Reference proteome</keyword>
<dbReference type="Proteomes" id="UP000007177">
    <property type="component" value="Chromosome"/>
</dbReference>
<dbReference type="InterPro" id="IPR000326">
    <property type="entry name" value="PAP2/HPO"/>
</dbReference>
<feature type="transmembrane region" description="Helical" evidence="1">
    <location>
        <begin position="50"/>
        <end position="75"/>
    </location>
</feature>
<dbReference type="OrthoDB" id="9789113at2"/>
<dbReference type="GO" id="GO:0042392">
    <property type="term" value="F:sphingosine-1-phosphate phosphatase activity"/>
    <property type="evidence" value="ECO:0007669"/>
    <property type="project" value="TreeGrafter"/>
</dbReference>
<gene>
    <name evidence="3" type="ordered locus">Awo_c28810</name>
</gene>
<proteinExistence type="predicted"/>
<dbReference type="PANTHER" id="PTHR14969">
    <property type="entry name" value="SPHINGOSINE-1-PHOSPHATE PHOSPHOHYDROLASE"/>
    <property type="match status" value="1"/>
</dbReference>
<protein>
    <submittedName>
        <fullName evidence="3">Putative phosphatase</fullName>
    </submittedName>
</protein>
<evidence type="ECO:0000313" key="3">
    <source>
        <dbReference type="EMBL" id="AFA49630.1"/>
    </source>
</evidence>
<dbReference type="PANTHER" id="PTHR14969:SF13">
    <property type="entry name" value="AT30094P"/>
    <property type="match status" value="1"/>
</dbReference>
<dbReference type="SMART" id="SM00014">
    <property type="entry name" value="acidPPc"/>
    <property type="match status" value="1"/>
</dbReference>
<sequence length="178" mass="20399">MDLNLLVWIHQHLVVAQLNDFFVLITNLWGNGLLAVLLTLILIIKKETRLTGLIIAASLLFDLLIVNVMLKPLIARPRPYTFYQIAMLLPEQKDFSFPSGHSSSVFAFVWAYFSTRKDLLRWLLLGFALLVSFSRLYLFVHYPSDVLAGIIIGILCAVLAKWLINKFTDKPWLINILK</sequence>
<dbReference type="Pfam" id="PF01569">
    <property type="entry name" value="PAP2"/>
    <property type="match status" value="1"/>
</dbReference>
<name>H6LGW6_ACEWD</name>
<evidence type="ECO:0000313" key="4">
    <source>
        <dbReference type="Proteomes" id="UP000007177"/>
    </source>
</evidence>
<keyword evidence="1" id="KW-0472">Membrane</keyword>